<feature type="domain" description="Alpha-2-macroglobulin" evidence="4">
    <location>
        <begin position="1223"/>
        <end position="1313"/>
    </location>
</feature>
<dbReference type="EMBL" id="BMXG01000006">
    <property type="protein sequence ID" value="GHB98051.1"/>
    <property type="molecule type" value="Genomic_DNA"/>
</dbReference>
<evidence type="ECO:0000259" key="4">
    <source>
        <dbReference type="SMART" id="SM01360"/>
    </source>
</evidence>
<evidence type="ECO:0000313" key="5">
    <source>
        <dbReference type="EMBL" id="GHB98051.1"/>
    </source>
</evidence>
<dbReference type="Pfam" id="PF07703">
    <property type="entry name" value="A2M_BRD"/>
    <property type="match status" value="1"/>
</dbReference>
<comment type="similarity">
    <text evidence="1">Belongs to the protease inhibitor I39 (alpha-2-macroglobulin) family. Bacterial alpha-2-macroglobulin subfamily.</text>
</comment>
<proteinExistence type="inferred from homology"/>
<evidence type="ECO:0000313" key="6">
    <source>
        <dbReference type="Proteomes" id="UP000642829"/>
    </source>
</evidence>
<dbReference type="InterPro" id="IPR002890">
    <property type="entry name" value="MG2"/>
</dbReference>
<protein>
    <recommendedName>
        <fullName evidence="7">Alpha-2-macroglobulin</fullName>
    </recommendedName>
</protein>
<evidence type="ECO:0000256" key="1">
    <source>
        <dbReference type="ARBA" id="ARBA00010556"/>
    </source>
</evidence>
<dbReference type="SMART" id="SM01360">
    <property type="entry name" value="A2M"/>
    <property type="match status" value="1"/>
</dbReference>
<dbReference type="InterPro" id="IPR051802">
    <property type="entry name" value="YfhM-like"/>
</dbReference>
<dbReference type="Gene3D" id="2.20.130.20">
    <property type="match status" value="1"/>
</dbReference>
<dbReference type="GO" id="GO:0004866">
    <property type="term" value="F:endopeptidase inhibitor activity"/>
    <property type="evidence" value="ECO:0007669"/>
    <property type="project" value="InterPro"/>
</dbReference>
<dbReference type="SMART" id="SM01359">
    <property type="entry name" value="A2M_N_2"/>
    <property type="match status" value="1"/>
</dbReference>
<dbReference type="Pfam" id="PF01835">
    <property type="entry name" value="MG2"/>
    <property type="match status" value="1"/>
</dbReference>
<evidence type="ECO:0008006" key="7">
    <source>
        <dbReference type="Google" id="ProtNLM"/>
    </source>
</evidence>
<organism evidence="5 6">
    <name type="scientific">Cerasicoccus arenae</name>
    <dbReference type="NCBI Taxonomy" id="424488"/>
    <lineage>
        <taxon>Bacteria</taxon>
        <taxon>Pseudomonadati</taxon>
        <taxon>Verrucomicrobiota</taxon>
        <taxon>Opitutia</taxon>
        <taxon>Puniceicoccales</taxon>
        <taxon>Cerasicoccaceae</taxon>
        <taxon>Cerasicoccus</taxon>
    </lineage>
</organism>
<dbReference type="GO" id="GO:0005615">
    <property type="term" value="C:extracellular space"/>
    <property type="evidence" value="ECO:0007669"/>
    <property type="project" value="InterPro"/>
</dbReference>
<name>A0A8J3GD16_9BACT</name>
<keyword evidence="6" id="KW-1185">Reference proteome</keyword>
<dbReference type="InterPro" id="IPR001599">
    <property type="entry name" value="Macroglobln_a2"/>
</dbReference>
<evidence type="ECO:0000259" key="3">
    <source>
        <dbReference type="SMART" id="SM01359"/>
    </source>
</evidence>
<dbReference type="PANTHER" id="PTHR40094">
    <property type="entry name" value="ALPHA-2-MACROGLOBULIN HOMOLOG"/>
    <property type="match status" value="1"/>
</dbReference>
<reference evidence="5" key="1">
    <citation type="journal article" date="2014" name="Int. J. Syst. Evol. Microbiol.">
        <title>Complete genome sequence of Corynebacterium casei LMG S-19264T (=DSM 44701T), isolated from a smear-ripened cheese.</title>
        <authorList>
            <consortium name="US DOE Joint Genome Institute (JGI-PGF)"/>
            <person name="Walter F."/>
            <person name="Albersmeier A."/>
            <person name="Kalinowski J."/>
            <person name="Ruckert C."/>
        </authorList>
    </citation>
    <scope>NUCLEOTIDE SEQUENCE</scope>
    <source>
        <strain evidence="5">KCTC 12870</strain>
    </source>
</reference>
<gene>
    <name evidence="5" type="ORF">GCM10007047_12530</name>
</gene>
<dbReference type="SUPFAM" id="SSF48239">
    <property type="entry name" value="Terpenoid cyclases/Protein prenyltransferases"/>
    <property type="match status" value="1"/>
</dbReference>
<dbReference type="InterPro" id="IPR047565">
    <property type="entry name" value="Alpha-macroglob_thiol-ester_cl"/>
</dbReference>
<keyword evidence="2" id="KW-0732">Signal</keyword>
<dbReference type="Gene3D" id="2.60.40.10">
    <property type="entry name" value="Immunoglobulins"/>
    <property type="match status" value="1"/>
</dbReference>
<feature type="domain" description="Alpha-2-macroglobulin bait region" evidence="3">
    <location>
        <begin position="953"/>
        <end position="1092"/>
    </location>
</feature>
<evidence type="ECO:0000256" key="2">
    <source>
        <dbReference type="SAM" id="SignalP"/>
    </source>
</evidence>
<dbReference type="SMART" id="SM01419">
    <property type="entry name" value="Thiol-ester_cl"/>
    <property type="match status" value="1"/>
</dbReference>
<feature type="signal peptide" evidence="2">
    <location>
        <begin position="1"/>
        <end position="27"/>
    </location>
</feature>
<dbReference type="Gene3D" id="1.50.10.20">
    <property type="match status" value="1"/>
</dbReference>
<reference evidence="5" key="2">
    <citation type="submission" date="2020-09" db="EMBL/GenBank/DDBJ databases">
        <authorList>
            <person name="Sun Q."/>
            <person name="Kim S."/>
        </authorList>
    </citation>
    <scope>NUCLEOTIDE SEQUENCE</scope>
    <source>
        <strain evidence="5">KCTC 12870</strain>
    </source>
</reference>
<dbReference type="InterPro" id="IPR011625">
    <property type="entry name" value="A2M_N_BRD"/>
</dbReference>
<dbReference type="InterPro" id="IPR008930">
    <property type="entry name" value="Terpenoid_cyclase/PrenylTrfase"/>
</dbReference>
<dbReference type="Pfam" id="PF17973">
    <property type="entry name" value="bMG10"/>
    <property type="match status" value="1"/>
</dbReference>
<dbReference type="CDD" id="cd02891">
    <property type="entry name" value="A2M_like"/>
    <property type="match status" value="1"/>
</dbReference>
<dbReference type="Pfam" id="PF07678">
    <property type="entry name" value="TED_complement"/>
    <property type="match status" value="2"/>
</dbReference>
<dbReference type="Pfam" id="PF00207">
    <property type="entry name" value="A2M"/>
    <property type="match status" value="1"/>
</dbReference>
<sequence length="1986" mass="221803">MLPIMLRCPFPRVFGFIILLAALNLSAQTPASPPPPADLIQADKNYADHNYRAAAELYAKLLAQDSLPLPLNRDQLVFRLADSTWRNLAATQQSDHQILIPPREQLTQLATKLRKEAKGTRPPQLWADIQESLGDSFWLPEQFRDWGQAWNHYQQALNWWAGSTNLDLAREHYLDIVFRAARPPNVNNYWRYGDYYGNWIPENILQNAVDIAIKPDQQAHANYLLAVSLARQYGEKSIKAGESFQAALIAGNKTEWADDALFSYAQWAARFGASEWNQNGQFVAKPDFALALRLYQQFLENYQKGDSRYWNQVKNQVESITKKSINVIITNSYLPGSIVQFQLQWRNMDQVAISLYSIDLEQAFKPERTDNYATPYSQFHYDLTGKTPILRLTRESDDQAYAWQNSSIQIEEGLNAGAYVIEATGLGESAQGLLLITEQMVTVLRDSETILAWVNSAHTGQPTSEASVTVWIGNQHYEKNQHFTEWHSAQKTSAEDGIARFTAKDFSGLTKSFYDYEQLVAITQKDSQPAITTSRNYGYNFSQYEAGNQNAWKVYAYTDRPAYRPNDIIHWKATARIRDALTNWRVPNDQTIYYKVSGPQGDQVAEGTMPLNEYGSIWGEFTAGDDWKLGMYSVEFRRDSSKGSYIGNAELFRLEEYKLPEYKVAVSAASKDGDTATAYRLGDEVQVEIVADYYFGGAVTNAEIEIVVRESPYYHRWSPPSSYPWLRNDHNTRYRGYNPGSVVMNETLKTDAEGRARFALPTKASSPYDLEYTIEARVTDESRREVSGQAKIRATRAPYFVYLNPERTLYRPGETASVTVQSLNANDDPVSIEGQIRLTREEWMQVWRGPDGEEISGQEFERRIKKGPSLFSSALDPTQWTKIREGYDIEEIKTTVLHTGEDGKATFSFPVQKTGYYRVYWVSRPERTTPIRVDTAVWVADSSSQSIGFHGDLKIVADEQSFREGSTAPVMVTTPDPGRWVLFSVQGAGLIDTKVIYLEGNVKLLQYNVSDQWIPNIWLQANANYDLRPHQDRMAIVVPPDKHFLDVSVVTNAENYQPKDKATALITTRDVNGRPVAVEVALSIFDESVLYIQPTIAPDPREFFYGELRSDAVQTLTSQSQQGLTEIKPIKTAELGQDSGNRYSRKEGMENDLEIGSSLIGSTGGFTDPFSAPAAASGPMAEGALANRSSFAKSLDSSMVSADDAGAPPAEPSVVVRNDFRATVLWKPAIQTDTNGQASVEFEFPDNLTTWELEAHAVGLPASFGQGKSQAKTRLPLIARLQTPRFLVTGDTLTITGVLNNNTDGDMAVKAELVITGGISLTDSATQSIDVPAHGSTQVNWPVSVKKPGPAKMTLTTRSPTHSDAMELTIPVFEHGIDKFLALSGKMTTDNLKLKFDVPKFKPEGATLTLHLSPSIATTMLDALPYLAQYPYGCTEQTMSRFLPAVIVSKTLKDLGVPADVIKKQSFGGIEASTPKKIIQKVKPRQEGGISELNEMVAAGLTRLTDFQHSDGGWGWWKQGNSDPYMSAYVVWGLTLAQQAGRKIDDKMLERGRAYLSSHLVDFEERFDMQAWLLHALAAADRGQDSPKPDKHEAKAFANLWKNRDQLSAFTRALTALSAQWLGFKDEARILAENLANGVKLDQNPQGSILLPANATASSAAQSDATILPTAHWGEDGVYWRWSRGNVESTAFVLMALVEITPDSELIEPTMNWLVKNRRGAQWSNTRDTAIVVLALNAWLRKSGELKASGQYTAMLNGKNVGEITIAQETVLTAPRVLNLPINQLKVGENSITLQRKAGSSPLYFSTRFNFFSLEDPIAAAGNELFVRRKYERTYPVKTLLEGYDSRSDPLLNGGHTNSGDRIEAILTLEAKNNLEYLLIEDLKPAGFEAVALQSGAALYAKELRPGALDQVDRYTGRTQWVYQELRDRQIASFIDKLPQGLWEIRYELRAETPGQFSALPAIAEAMYVPEVRGNSAELKIIVEDK</sequence>
<dbReference type="InterPro" id="IPR011626">
    <property type="entry name" value="Alpha-macroglobulin_TED"/>
</dbReference>
<dbReference type="PANTHER" id="PTHR40094:SF1">
    <property type="entry name" value="UBIQUITIN DOMAIN-CONTAINING PROTEIN"/>
    <property type="match status" value="1"/>
</dbReference>
<dbReference type="InterPro" id="IPR041246">
    <property type="entry name" value="Bact_MG10"/>
</dbReference>
<comment type="caution">
    <text evidence="5">The sequence shown here is derived from an EMBL/GenBank/DDBJ whole genome shotgun (WGS) entry which is preliminary data.</text>
</comment>
<dbReference type="Proteomes" id="UP000642829">
    <property type="component" value="Unassembled WGS sequence"/>
</dbReference>
<dbReference type="InterPro" id="IPR013783">
    <property type="entry name" value="Ig-like_fold"/>
</dbReference>
<dbReference type="Gene3D" id="2.60.40.1930">
    <property type="match status" value="1"/>
</dbReference>
<feature type="chain" id="PRO_5035168074" description="Alpha-2-macroglobulin" evidence="2">
    <location>
        <begin position="28"/>
        <end position="1986"/>
    </location>
</feature>
<accession>A0A8J3GD16</accession>